<dbReference type="KEGG" id="cgz:M787_000515"/>
<keyword evidence="1" id="KW-1133">Transmembrane helix</keyword>
<dbReference type="RefSeq" id="WP_021828516.1">
    <property type="nucleotide sequence ID" value="NZ_CP015840.1"/>
</dbReference>
<evidence type="ECO:0008006" key="4">
    <source>
        <dbReference type="Google" id="ProtNLM"/>
    </source>
</evidence>
<dbReference type="OrthoDB" id="17532at2"/>
<dbReference type="Proteomes" id="UP000019147">
    <property type="component" value="Chromosome"/>
</dbReference>
<sequence length="275" mass="30897">MTQPFDVLSQNAFKKIFNKQRFFFIFSSLCCFGIVFAVLLKLCAHIAHDLSLPTLGLGSFFSSFSIICASAVIVHSLLKQESLGEIGKLRKAFYSNWRSLWLSLLVSMPFFLGMVVISAIIVFSAFLSSLPWIGKCFHTLFIFVPYIASTVLILLFLGAFVSLFFCIPALNDQDSTDYMKLIHCFYGNILNQCLGFIIAALPLVLSSWLALDSFYLMSYLVGLSDIHTRAFLVEILVLIIPVAFILTPAVAFFFNFSFDFYVAKHMPANKALTKK</sequence>
<evidence type="ECO:0000313" key="3">
    <source>
        <dbReference type="Proteomes" id="UP000019147"/>
    </source>
</evidence>
<feature type="transmembrane region" description="Helical" evidence="1">
    <location>
        <begin position="99"/>
        <end position="126"/>
    </location>
</feature>
<accession>A0A173DY03</accession>
<keyword evidence="1" id="KW-0812">Transmembrane</keyword>
<feature type="transmembrane region" description="Helical" evidence="1">
    <location>
        <begin position="231"/>
        <end position="256"/>
    </location>
</feature>
<evidence type="ECO:0000313" key="2">
    <source>
        <dbReference type="EMBL" id="ANG65812.1"/>
    </source>
</evidence>
<reference evidence="2 3" key="1">
    <citation type="journal article" date="2014" name="Syst. Appl. Microbiol.">
        <title>Evidence for the existence of two new members of the family Chlamydiaceae and proposal of Chlamydia avium sp. nov. and Chlamydia gallinacea sp. nov.</title>
        <authorList>
            <person name="Sachse K."/>
            <person name="Laroucau K."/>
            <person name="Riege K."/>
            <person name="Wehner S."/>
            <person name="Dilcher M."/>
            <person name="Creasy H.H."/>
            <person name="Weidmann M."/>
            <person name="Myers G."/>
            <person name="Vorimore F."/>
            <person name="Vicari N."/>
            <person name="Magnino S."/>
            <person name="Liebler-Tenorio E."/>
            <person name="Ruettger A."/>
            <person name="Bavoil P.M."/>
            <person name="Hufert F.T."/>
            <person name="Rossello-Mora R."/>
            <person name="Marz M."/>
        </authorList>
    </citation>
    <scope>NUCLEOTIDE SEQUENCE [LARGE SCALE GENOMIC DNA]</scope>
    <source>
        <strain evidence="2 3">08-1274/3</strain>
    </source>
</reference>
<proteinExistence type="predicted"/>
<evidence type="ECO:0000256" key="1">
    <source>
        <dbReference type="SAM" id="Phobius"/>
    </source>
</evidence>
<organism evidence="2 3">
    <name type="scientific">Chlamydia gallinacea 08-1274/3</name>
    <dbReference type="NCBI Taxonomy" id="1143323"/>
    <lineage>
        <taxon>Bacteria</taxon>
        <taxon>Pseudomonadati</taxon>
        <taxon>Chlamydiota</taxon>
        <taxon>Chlamydiia</taxon>
        <taxon>Chlamydiales</taxon>
        <taxon>Chlamydiaceae</taxon>
        <taxon>Chlamydia/Chlamydophila group</taxon>
        <taxon>Chlamydia</taxon>
    </lineage>
</organism>
<feature type="transmembrane region" description="Helical" evidence="1">
    <location>
        <begin position="60"/>
        <end position="78"/>
    </location>
</feature>
<keyword evidence="1" id="KW-0472">Membrane</keyword>
<protein>
    <recommendedName>
        <fullName evidence="4">Transmembrane protein</fullName>
    </recommendedName>
</protein>
<dbReference type="GeneID" id="81477785"/>
<name>A0A173DY03_9CHLA</name>
<dbReference type="EMBL" id="CP015840">
    <property type="protein sequence ID" value="ANG65812.1"/>
    <property type="molecule type" value="Genomic_DNA"/>
</dbReference>
<dbReference type="AlphaFoldDB" id="A0A173DY03"/>
<feature type="transmembrane region" description="Helical" evidence="1">
    <location>
        <begin position="189"/>
        <end position="211"/>
    </location>
</feature>
<feature type="transmembrane region" description="Helical" evidence="1">
    <location>
        <begin position="146"/>
        <end position="168"/>
    </location>
</feature>
<gene>
    <name evidence="2" type="ORF">M787_000515</name>
</gene>
<feature type="transmembrane region" description="Helical" evidence="1">
    <location>
        <begin position="21"/>
        <end position="40"/>
    </location>
</feature>